<dbReference type="AlphaFoldDB" id="A0AAI8YNK7"/>
<sequence length="545" mass="60557">MSGDIDAPRSPYGEYEDLYLGGHQDSMYIDNPLGEPIHAASSEGYLSRQLSPAIFYHPSPGSLARVSSLGTDDGMSQSSYQDSQQQSEPSPPPGQSHPHDHVASASTTARSSPCEPGVTHSSKQLAKSDWDAAKPTIYALYVTQSLKLNEVRRRMDAQGFSASESMYKKHLIAWAKEDPTWRKQKYTKSGDKKRVRRARPQPLLPNPTSAATIPSPAPSPFASLPDQLQQALLLNTSALYRRGMMMGQWRIQDALLIQEDEYYDLFVAAFDTLYDIDPSDAPGREAGISKTFSYLRRSIQECGFYTVPTMFSTLLMIFRKGDMQFASAYAAEAFRLAEALHPNTYLHYLLRDLFNLVRADDSRVEKALLSAWKQCIDDATAGLAGLPFCHLSVLMLRIYYINQTAGSKYEDDLANEAQRIVAALEDLTELAEQIYERDDEVVLEILGQKALARGLGSQPTNDLEDLQERIASRQEKNGGQLQAGLVQKWQNHRHVLKLYAVSEDDDEVAWIMKAVSCLGAGSSPEGSADGPCVAYSRENVLYKAM</sequence>
<evidence type="ECO:0000259" key="2">
    <source>
        <dbReference type="Pfam" id="PF14420"/>
    </source>
</evidence>
<comment type="caution">
    <text evidence="3">The sequence shown here is derived from an EMBL/GenBank/DDBJ whole genome shotgun (WGS) entry which is preliminary data.</text>
</comment>
<gene>
    <name evidence="3" type="ORF">KHLLAP_LOCUS11679</name>
</gene>
<feature type="compositionally biased region" description="Basic residues" evidence="1">
    <location>
        <begin position="183"/>
        <end position="199"/>
    </location>
</feature>
<name>A0AAI8YNK7_9PEZI</name>
<dbReference type="Proteomes" id="UP001295740">
    <property type="component" value="Unassembled WGS sequence"/>
</dbReference>
<dbReference type="PANTHER" id="PTHR38788">
    <property type="entry name" value="CLR5 DOMAIN-CONTAINING PROTEIN"/>
    <property type="match status" value="1"/>
</dbReference>
<evidence type="ECO:0000313" key="3">
    <source>
        <dbReference type="EMBL" id="CAJ2511211.1"/>
    </source>
</evidence>
<reference evidence="3" key="1">
    <citation type="submission" date="2023-10" db="EMBL/GenBank/DDBJ databases">
        <authorList>
            <person name="Hackl T."/>
        </authorList>
    </citation>
    <scope>NUCLEOTIDE SEQUENCE</scope>
</reference>
<keyword evidence="4" id="KW-1185">Reference proteome</keyword>
<dbReference type="InterPro" id="IPR025676">
    <property type="entry name" value="Clr5_dom"/>
</dbReference>
<proteinExistence type="predicted"/>
<evidence type="ECO:0000256" key="1">
    <source>
        <dbReference type="SAM" id="MobiDB-lite"/>
    </source>
</evidence>
<evidence type="ECO:0000313" key="4">
    <source>
        <dbReference type="Proteomes" id="UP001295740"/>
    </source>
</evidence>
<protein>
    <submittedName>
        <fullName evidence="3">Uu.00g068360.m01.CDS01</fullName>
    </submittedName>
</protein>
<feature type="region of interest" description="Disordered" evidence="1">
    <location>
        <begin position="65"/>
        <end position="127"/>
    </location>
</feature>
<dbReference type="EMBL" id="CAUWAG010000018">
    <property type="protein sequence ID" value="CAJ2511211.1"/>
    <property type="molecule type" value="Genomic_DNA"/>
</dbReference>
<accession>A0AAI8YNK7</accession>
<feature type="domain" description="Clr5" evidence="2">
    <location>
        <begin position="127"/>
        <end position="174"/>
    </location>
</feature>
<feature type="compositionally biased region" description="Low complexity" evidence="1">
    <location>
        <begin position="76"/>
        <end position="88"/>
    </location>
</feature>
<dbReference type="PANTHER" id="PTHR38788:SF3">
    <property type="entry name" value="CLR5 DOMAIN-CONTAINING PROTEIN"/>
    <property type="match status" value="1"/>
</dbReference>
<dbReference type="Pfam" id="PF14420">
    <property type="entry name" value="Clr5"/>
    <property type="match status" value="1"/>
</dbReference>
<organism evidence="3 4">
    <name type="scientific">Anthostomella pinea</name>
    <dbReference type="NCBI Taxonomy" id="933095"/>
    <lineage>
        <taxon>Eukaryota</taxon>
        <taxon>Fungi</taxon>
        <taxon>Dikarya</taxon>
        <taxon>Ascomycota</taxon>
        <taxon>Pezizomycotina</taxon>
        <taxon>Sordariomycetes</taxon>
        <taxon>Xylariomycetidae</taxon>
        <taxon>Xylariales</taxon>
        <taxon>Xylariaceae</taxon>
        <taxon>Anthostomella</taxon>
    </lineage>
</organism>
<feature type="region of interest" description="Disordered" evidence="1">
    <location>
        <begin position="183"/>
        <end position="212"/>
    </location>
</feature>